<comment type="subcellular location">
    <subcellularLocation>
        <location evidence="1">Nucleus</location>
    </subcellularLocation>
</comment>
<evidence type="ECO:0000256" key="1">
    <source>
        <dbReference type="ARBA" id="ARBA00004123"/>
    </source>
</evidence>
<feature type="domain" description="Myb-like" evidence="8">
    <location>
        <begin position="9"/>
        <end position="61"/>
    </location>
</feature>
<dbReference type="Gramene" id="OE9A100638T2">
    <property type="protein sequence ID" value="OE9A100638C2"/>
    <property type="gene ID" value="OE9A100638"/>
</dbReference>
<dbReference type="OrthoDB" id="2143914at2759"/>
<feature type="domain" description="HTH myb-type" evidence="9">
    <location>
        <begin position="9"/>
        <end position="61"/>
    </location>
</feature>
<dbReference type="GO" id="GO:0080090">
    <property type="term" value="P:regulation of primary metabolic process"/>
    <property type="evidence" value="ECO:0007669"/>
    <property type="project" value="UniProtKB-ARBA"/>
</dbReference>
<proteinExistence type="predicted"/>
<evidence type="ECO:0000259" key="8">
    <source>
        <dbReference type="PROSITE" id="PS50090"/>
    </source>
</evidence>
<dbReference type="SUPFAM" id="SSF46689">
    <property type="entry name" value="Homeodomain-like"/>
    <property type="match status" value="1"/>
</dbReference>
<name>A0A8S0TRG2_OLEEU</name>
<evidence type="ECO:0000256" key="6">
    <source>
        <dbReference type="ARBA" id="ARBA00023242"/>
    </source>
</evidence>
<dbReference type="InterPro" id="IPR017930">
    <property type="entry name" value="Myb_dom"/>
</dbReference>
<comment type="function">
    <text evidence="7">Transcription factor.</text>
</comment>
<evidence type="ECO:0000256" key="2">
    <source>
        <dbReference type="ARBA" id="ARBA00022737"/>
    </source>
</evidence>
<reference evidence="10 11" key="1">
    <citation type="submission" date="2019-12" db="EMBL/GenBank/DDBJ databases">
        <authorList>
            <person name="Alioto T."/>
            <person name="Alioto T."/>
            <person name="Gomez Garrido J."/>
        </authorList>
    </citation>
    <scope>NUCLEOTIDE SEQUENCE [LARGE SCALE GENOMIC DNA]</scope>
</reference>
<feature type="domain" description="HTH myb-type" evidence="9">
    <location>
        <begin position="62"/>
        <end position="116"/>
    </location>
</feature>
<dbReference type="SMART" id="SM00717">
    <property type="entry name" value="SANT"/>
    <property type="match status" value="2"/>
</dbReference>
<dbReference type="PROSITE" id="PS51294">
    <property type="entry name" value="HTH_MYB"/>
    <property type="match status" value="2"/>
</dbReference>
<dbReference type="GO" id="GO:0005634">
    <property type="term" value="C:nucleus"/>
    <property type="evidence" value="ECO:0007669"/>
    <property type="project" value="UniProtKB-SubCell"/>
</dbReference>
<evidence type="ECO:0000256" key="7">
    <source>
        <dbReference type="ARBA" id="ARBA00057804"/>
    </source>
</evidence>
<dbReference type="CDD" id="cd00167">
    <property type="entry name" value="SANT"/>
    <property type="match status" value="1"/>
</dbReference>
<keyword evidence="4" id="KW-0238">DNA-binding</keyword>
<evidence type="ECO:0000313" key="10">
    <source>
        <dbReference type="EMBL" id="CAA3007967.1"/>
    </source>
</evidence>
<keyword evidence="2" id="KW-0677">Repeat</keyword>
<sequence length="286" mass="33028">MGRSPCCEKEHTNKGAWTKEEDERLINYIKQHGEGCWRSLPKAAGLLRCGKSCRLRWINYLRPDLKRGNFTEEEEEFIINFHGLLGNKWSLIAARLPGRTDNEIKNFWNTHIKRKLLNRGIDPQTHRPLSSTIKTPNLNKKISISNQENNLSQFSEIAQTFSLHSINVSEDYLMKNTINSKVRSDSAEESYSRSVLSNELQPQINLELSISLHKSYEKSAIKLNDQKQEKQQFEDQPFGKLMSPTVTRSGCFCYNLGFQNGNACHCKSMKNVNTDDMQRYSRHLSL</sequence>
<dbReference type="InterPro" id="IPR009057">
    <property type="entry name" value="Homeodomain-like_sf"/>
</dbReference>
<organism evidence="10 11">
    <name type="scientific">Olea europaea subsp. europaea</name>
    <dbReference type="NCBI Taxonomy" id="158383"/>
    <lineage>
        <taxon>Eukaryota</taxon>
        <taxon>Viridiplantae</taxon>
        <taxon>Streptophyta</taxon>
        <taxon>Embryophyta</taxon>
        <taxon>Tracheophyta</taxon>
        <taxon>Spermatophyta</taxon>
        <taxon>Magnoliopsida</taxon>
        <taxon>eudicotyledons</taxon>
        <taxon>Gunneridae</taxon>
        <taxon>Pentapetalae</taxon>
        <taxon>asterids</taxon>
        <taxon>lamiids</taxon>
        <taxon>Lamiales</taxon>
        <taxon>Oleaceae</taxon>
        <taxon>Oleeae</taxon>
        <taxon>Olea</taxon>
    </lineage>
</organism>
<dbReference type="Gene3D" id="1.10.10.60">
    <property type="entry name" value="Homeodomain-like"/>
    <property type="match status" value="2"/>
</dbReference>
<feature type="domain" description="Myb-like" evidence="8">
    <location>
        <begin position="62"/>
        <end position="112"/>
    </location>
</feature>
<dbReference type="InterPro" id="IPR001005">
    <property type="entry name" value="SANT/Myb"/>
</dbReference>
<dbReference type="PANTHER" id="PTHR47994">
    <property type="entry name" value="F14D16.11-RELATED"/>
    <property type="match status" value="1"/>
</dbReference>
<keyword evidence="3" id="KW-0805">Transcription regulation</keyword>
<evidence type="ECO:0000259" key="9">
    <source>
        <dbReference type="PROSITE" id="PS51294"/>
    </source>
</evidence>
<dbReference type="GO" id="GO:0051707">
    <property type="term" value="P:response to other organism"/>
    <property type="evidence" value="ECO:0007669"/>
    <property type="project" value="UniProtKB-ARBA"/>
</dbReference>
<dbReference type="Pfam" id="PF00249">
    <property type="entry name" value="Myb_DNA-binding"/>
    <property type="match status" value="2"/>
</dbReference>
<dbReference type="PANTHER" id="PTHR47994:SF5">
    <property type="entry name" value="F14D16.11-RELATED"/>
    <property type="match status" value="1"/>
</dbReference>
<dbReference type="PROSITE" id="PS50090">
    <property type="entry name" value="MYB_LIKE"/>
    <property type="match status" value="2"/>
</dbReference>
<evidence type="ECO:0000256" key="3">
    <source>
        <dbReference type="ARBA" id="ARBA00023015"/>
    </source>
</evidence>
<dbReference type="FunFam" id="1.10.10.60:FF:000394">
    <property type="entry name" value="MYB transcription factor"/>
    <property type="match status" value="1"/>
</dbReference>
<dbReference type="Proteomes" id="UP000594638">
    <property type="component" value="Unassembled WGS sequence"/>
</dbReference>
<gene>
    <name evidence="10" type="ORF">OLEA9_A100638</name>
</gene>
<dbReference type="InterPro" id="IPR015495">
    <property type="entry name" value="Myb_TF_plants"/>
</dbReference>
<evidence type="ECO:0000256" key="4">
    <source>
        <dbReference type="ARBA" id="ARBA00023125"/>
    </source>
</evidence>
<evidence type="ECO:0000313" key="11">
    <source>
        <dbReference type="Proteomes" id="UP000594638"/>
    </source>
</evidence>
<protein>
    <submittedName>
        <fullName evidence="10">Myb-related 308-like</fullName>
    </submittedName>
</protein>
<keyword evidence="5" id="KW-0804">Transcription</keyword>
<evidence type="ECO:0000256" key="5">
    <source>
        <dbReference type="ARBA" id="ARBA00023163"/>
    </source>
</evidence>
<comment type="caution">
    <text evidence="10">The sequence shown here is derived from an EMBL/GenBank/DDBJ whole genome shotgun (WGS) entry which is preliminary data.</text>
</comment>
<keyword evidence="11" id="KW-1185">Reference proteome</keyword>
<dbReference type="AlphaFoldDB" id="A0A8S0TRG2"/>
<dbReference type="FunFam" id="1.10.10.60:FF:000001">
    <property type="entry name" value="MYB-related transcription factor"/>
    <property type="match status" value="1"/>
</dbReference>
<dbReference type="GO" id="GO:0000976">
    <property type="term" value="F:transcription cis-regulatory region binding"/>
    <property type="evidence" value="ECO:0007669"/>
    <property type="project" value="UniProtKB-ARBA"/>
</dbReference>
<keyword evidence="6" id="KW-0539">Nucleus</keyword>
<accession>A0A8S0TRG2</accession>
<dbReference type="EMBL" id="CACTIH010007288">
    <property type="protein sequence ID" value="CAA3007967.1"/>
    <property type="molecule type" value="Genomic_DNA"/>
</dbReference>